<dbReference type="SMART" id="SM00248">
    <property type="entry name" value="ANK"/>
    <property type="match status" value="2"/>
</dbReference>
<accession>A0A4Y3WYN3</accession>
<comment type="caution">
    <text evidence="4">The sequence shown here is derived from an EMBL/GenBank/DDBJ whole genome shotgun (WGS) entry which is preliminary data.</text>
</comment>
<evidence type="ECO:0000256" key="1">
    <source>
        <dbReference type="ARBA" id="ARBA00022737"/>
    </source>
</evidence>
<dbReference type="PANTHER" id="PTHR24189">
    <property type="entry name" value="MYOTROPHIN"/>
    <property type="match status" value="1"/>
</dbReference>
<dbReference type="SUPFAM" id="SSF48403">
    <property type="entry name" value="Ankyrin repeat"/>
    <property type="match status" value="1"/>
</dbReference>
<reference evidence="4 5" key="1">
    <citation type="submission" date="2019-06" db="EMBL/GenBank/DDBJ databases">
        <title>Whole genome shotgun sequence of Pseudonocardia hydrocarbonoxydans NBRC 14498.</title>
        <authorList>
            <person name="Hosoyama A."/>
            <person name="Uohara A."/>
            <person name="Ohji S."/>
            <person name="Ichikawa N."/>
        </authorList>
    </citation>
    <scope>NUCLEOTIDE SEQUENCE [LARGE SCALE GENOMIC DNA]</scope>
    <source>
        <strain evidence="4 5">NBRC 14498</strain>
    </source>
</reference>
<dbReference type="PANTHER" id="PTHR24189:SF50">
    <property type="entry name" value="ANKYRIN REPEAT AND SOCS BOX PROTEIN 2"/>
    <property type="match status" value="1"/>
</dbReference>
<sequence>MPTVPLPDDPDLGQLRTQARDLQTSVRHAWPGSLELVAELHPDGVPADPARWPLHAAQLVIARLYRFPSWPALVHHVGVVTEHRRRPDTVAPSDDPATEFLRRASLTFGPADGPLQASAGAVLEAHPGIARGDVWVAAARADVDELARLLALDPRLAVREGGPHRWPPIAYLAFARHEPAPGREAVVATARLLLSHGADPDTGYLWHGMPSPFTLLTGAFGGGEGGQPPHPHQHALARVLLDAGAAPNDAQALYNRMFDPADDHLEMLLAAGLGRGDGGPWRRRLGDALDAPPDLLRAQLAWAVVHDLTGRVALLAAHGVDLRAPLPGRYGVPQRPPYVVARTSGRSAVAELLDRLGAAVDLAPHERVLAAVLAGDRTAADDPGALARAREARPGLVVWAAVAAGADAVRLAVELGWDVDARARTDVPSDQEWETALHHAAHGGDDGLVRLLLDLGADPGARDGRFDGTPADWAEHGGHPELAGVLRRARPAR</sequence>
<dbReference type="EMBL" id="BJNG01000048">
    <property type="protein sequence ID" value="GEC22556.1"/>
    <property type="molecule type" value="Genomic_DNA"/>
</dbReference>
<keyword evidence="2 3" id="KW-0040">ANK repeat</keyword>
<proteinExistence type="predicted"/>
<feature type="repeat" description="ANK" evidence="3">
    <location>
        <begin position="432"/>
        <end position="464"/>
    </location>
</feature>
<evidence type="ECO:0000256" key="2">
    <source>
        <dbReference type="ARBA" id="ARBA00023043"/>
    </source>
</evidence>
<dbReference type="Pfam" id="PF00023">
    <property type="entry name" value="Ank"/>
    <property type="match status" value="1"/>
</dbReference>
<evidence type="ECO:0000256" key="3">
    <source>
        <dbReference type="PROSITE-ProRule" id="PRU00023"/>
    </source>
</evidence>
<protein>
    <submittedName>
        <fullName evidence="4">Uncharacterized protein</fullName>
    </submittedName>
</protein>
<dbReference type="PROSITE" id="PS50297">
    <property type="entry name" value="ANK_REP_REGION"/>
    <property type="match status" value="1"/>
</dbReference>
<dbReference type="AlphaFoldDB" id="A0A4Y3WYN3"/>
<dbReference type="InterPro" id="IPR036770">
    <property type="entry name" value="Ankyrin_rpt-contain_sf"/>
</dbReference>
<name>A0A4Y3WYN3_9PSEU</name>
<keyword evidence="5" id="KW-1185">Reference proteome</keyword>
<evidence type="ECO:0000313" key="5">
    <source>
        <dbReference type="Proteomes" id="UP000320338"/>
    </source>
</evidence>
<gene>
    <name evidence="4" type="ORF">PHY01_48390</name>
</gene>
<dbReference type="Proteomes" id="UP000320338">
    <property type="component" value="Unassembled WGS sequence"/>
</dbReference>
<dbReference type="RefSeq" id="WP_141282162.1">
    <property type="nucleotide sequence ID" value="NZ_BAAARZ010000064.1"/>
</dbReference>
<dbReference type="PROSITE" id="PS50088">
    <property type="entry name" value="ANK_REPEAT"/>
    <property type="match status" value="1"/>
</dbReference>
<organism evidence="4 5">
    <name type="scientific">Pseudonocardia hydrocarbonoxydans</name>
    <dbReference type="NCBI Taxonomy" id="76726"/>
    <lineage>
        <taxon>Bacteria</taxon>
        <taxon>Bacillati</taxon>
        <taxon>Actinomycetota</taxon>
        <taxon>Actinomycetes</taxon>
        <taxon>Pseudonocardiales</taxon>
        <taxon>Pseudonocardiaceae</taxon>
        <taxon>Pseudonocardia</taxon>
    </lineage>
</organism>
<dbReference type="OrthoDB" id="928522at2"/>
<dbReference type="InterPro" id="IPR050745">
    <property type="entry name" value="Multifunctional_regulatory"/>
</dbReference>
<keyword evidence="1" id="KW-0677">Repeat</keyword>
<dbReference type="InterPro" id="IPR002110">
    <property type="entry name" value="Ankyrin_rpt"/>
</dbReference>
<dbReference type="Gene3D" id="1.25.40.20">
    <property type="entry name" value="Ankyrin repeat-containing domain"/>
    <property type="match status" value="2"/>
</dbReference>
<evidence type="ECO:0000313" key="4">
    <source>
        <dbReference type="EMBL" id="GEC22556.1"/>
    </source>
</evidence>